<evidence type="ECO:0000313" key="1">
    <source>
        <dbReference type="EMBL" id="QJT70581.1"/>
    </source>
</evidence>
<name>A0A6M5C919_9CAUD</name>
<keyword evidence="2" id="KW-1185">Reference proteome</keyword>
<dbReference type="Proteomes" id="UP000504733">
    <property type="component" value="Segment"/>
</dbReference>
<protein>
    <submittedName>
        <fullName evidence="1">Uncharacterized protein</fullName>
    </submittedName>
</protein>
<proteinExistence type="predicted"/>
<sequence length="110" mass="12434">MPLGFWIKDPLTGEREIEFWTNSTFVKTDAPLIGILSASTTNEDLKMENQVDVKVVHRDTTHEKGIFKKGAIITIDLDDMVAYHSGLTWNVVKHGNAFKLRGFNTIMEVV</sequence>
<reference evidence="1 2" key="1">
    <citation type="submission" date="2020-04" db="EMBL/GenBank/DDBJ databases">
        <authorList>
            <person name="Kumar P."/>
            <person name="Meghvansi M.K."/>
            <person name="Kamboj D.V."/>
        </authorList>
    </citation>
    <scope>NUCLEOTIDE SEQUENCE [LARGE SCALE GENOMIC DNA]</scope>
</reference>
<evidence type="ECO:0000313" key="2">
    <source>
        <dbReference type="Proteomes" id="UP000504733"/>
    </source>
</evidence>
<dbReference type="Pfam" id="PF25180">
    <property type="entry name" value="Gp54"/>
    <property type="match status" value="1"/>
</dbReference>
<dbReference type="EMBL" id="MT360681">
    <property type="protein sequence ID" value="QJT70581.1"/>
    <property type="molecule type" value="Genomic_DNA"/>
</dbReference>
<organism evidence="1 2">
    <name type="scientific">Shigella phage 2019SD1</name>
    <dbReference type="NCBI Taxonomy" id="2848074"/>
    <lineage>
        <taxon>Viruses</taxon>
        <taxon>Duplodnaviria</taxon>
        <taxon>Heunggongvirae</taxon>
        <taxon>Uroviricota</taxon>
        <taxon>Caudoviricetes</taxon>
        <taxon>Drexlerviridae</taxon>
        <taxon>Tempevirinae</taxon>
        <taxon>Hanrivervirus</taxon>
        <taxon>Hanrivervirus hv2019SD1</taxon>
    </lineage>
</organism>
<gene>
    <name evidence="1" type="ORF">SD1_53</name>
</gene>
<dbReference type="InterPro" id="IPR057610">
    <property type="entry name" value="Gp54-like"/>
</dbReference>
<accession>A0A6M5C919</accession>